<dbReference type="SUPFAM" id="SSF50784">
    <property type="entry name" value="Transcription factor IIA (TFIIA), beta-barrel domain"/>
    <property type="match status" value="1"/>
</dbReference>
<evidence type="ECO:0000256" key="3">
    <source>
        <dbReference type="ARBA" id="ARBA00023015"/>
    </source>
</evidence>
<dbReference type="EMBL" id="GG738852">
    <property type="protein sequence ID" value="EFC47997.1"/>
    <property type="molecule type" value="Genomic_DNA"/>
</dbReference>
<dbReference type="InterPro" id="IPR009083">
    <property type="entry name" value="TFIIA_a-hlx"/>
</dbReference>
<comment type="subcellular location">
    <subcellularLocation>
        <location evidence="1">Nucleus</location>
    </subcellularLocation>
</comment>
<dbReference type="InterPro" id="IPR015872">
    <property type="entry name" value="TFIIA_gsu_N"/>
</dbReference>
<evidence type="ECO:0000259" key="6">
    <source>
        <dbReference type="Pfam" id="PF02268"/>
    </source>
</evidence>
<evidence type="ECO:0000313" key="8">
    <source>
        <dbReference type="EMBL" id="EFC47997.1"/>
    </source>
</evidence>
<reference evidence="8 9" key="1">
    <citation type="journal article" date="2010" name="Cell">
        <title>The genome of Naegleria gruberi illuminates early eukaryotic versatility.</title>
        <authorList>
            <person name="Fritz-Laylin L.K."/>
            <person name="Prochnik S.E."/>
            <person name="Ginger M.L."/>
            <person name="Dacks J.B."/>
            <person name="Carpenter M.L."/>
            <person name="Field M.C."/>
            <person name="Kuo A."/>
            <person name="Paredez A."/>
            <person name="Chapman J."/>
            <person name="Pham J."/>
            <person name="Shu S."/>
            <person name="Neupane R."/>
            <person name="Cipriano M."/>
            <person name="Mancuso J."/>
            <person name="Tu H."/>
            <person name="Salamov A."/>
            <person name="Lindquist E."/>
            <person name="Shapiro H."/>
            <person name="Lucas S."/>
            <person name="Grigoriev I.V."/>
            <person name="Cande W.Z."/>
            <person name="Fulton C."/>
            <person name="Rokhsar D.S."/>
            <person name="Dawson S.C."/>
        </authorList>
    </citation>
    <scope>NUCLEOTIDE SEQUENCE [LARGE SCALE GENOMIC DNA]</scope>
    <source>
        <strain evidence="8 9">NEG-M</strain>
    </source>
</reference>
<dbReference type="Pfam" id="PF02268">
    <property type="entry name" value="TFIIA_gamma_N"/>
    <property type="match status" value="1"/>
</dbReference>
<name>D2V4V4_NAEGR</name>
<dbReference type="STRING" id="5762.D2V4V4"/>
<evidence type="ECO:0000256" key="1">
    <source>
        <dbReference type="ARBA" id="ARBA00004123"/>
    </source>
</evidence>
<dbReference type="OrthoDB" id="586585at2759"/>
<dbReference type="eggNOG" id="KOG3463">
    <property type="taxonomic scope" value="Eukaryota"/>
</dbReference>
<dbReference type="Pfam" id="PF02751">
    <property type="entry name" value="TFIIA_gamma_C"/>
    <property type="match status" value="1"/>
</dbReference>
<keyword evidence="3" id="KW-0805">Transcription regulation</keyword>
<keyword evidence="5" id="KW-0539">Nucleus</keyword>
<sequence length="130" mass="14792">MSKDTSKNNANNNARLINLYRHCTLGLKLNESLQDLKEQDKISEDVIERVMKVYDKCVCNALSNKLSNKVSFKAGCTTFNFNNNVYVWMLNDVNLKMGNTKLDTLDFVKVVACEGTTTTTKKTKKRKSQD</sequence>
<organism evidence="9">
    <name type="scientific">Naegleria gruberi</name>
    <name type="common">Amoeba</name>
    <dbReference type="NCBI Taxonomy" id="5762"/>
    <lineage>
        <taxon>Eukaryota</taxon>
        <taxon>Discoba</taxon>
        <taxon>Heterolobosea</taxon>
        <taxon>Tetramitia</taxon>
        <taxon>Eutetramitia</taxon>
        <taxon>Vahlkampfiidae</taxon>
        <taxon>Naegleria</taxon>
    </lineage>
</organism>
<dbReference type="InParanoid" id="D2V4V4"/>
<dbReference type="VEuPathDB" id="AmoebaDB:NAEGRDRAFT_63919"/>
<evidence type="ECO:0000313" key="9">
    <source>
        <dbReference type="Proteomes" id="UP000006671"/>
    </source>
</evidence>
<dbReference type="InterPro" id="IPR003194">
    <property type="entry name" value="TFIIA_gsu"/>
</dbReference>
<dbReference type="KEGG" id="ngr:NAEGRDRAFT_63919"/>
<dbReference type="FunCoup" id="D2V4V4">
    <property type="interactions" value="170"/>
</dbReference>
<feature type="domain" description="Transcription initiation factor IIA gamma subunit C-terminal" evidence="7">
    <location>
        <begin position="73"/>
        <end position="115"/>
    </location>
</feature>
<dbReference type="GO" id="GO:0005672">
    <property type="term" value="C:transcription factor TFIIA complex"/>
    <property type="evidence" value="ECO:0007669"/>
    <property type="project" value="InterPro"/>
</dbReference>
<dbReference type="PANTHER" id="PTHR10966">
    <property type="entry name" value="TRANSCRIPTION INITIATION FACTOR IIA SUBUNIT 2"/>
    <property type="match status" value="1"/>
</dbReference>
<dbReference type="CDD" id="cd10014">
    <property type="entry name" value="TFIIA_gamma_C"/>
    <property type="match status" value="1"/>
</dbReference>
<protein>
    <submittedName>
        <fullName evidence="8">Predicted protein</fullName>
    </submittedName>
</protein>
<proteinExistence type="inferred from homology"/>
<evidence type="ECO:0000256" key="5">
    <source>
        <dbReference type="ARBA" id="ARBA00023242"/>
    </source>
</evidence>
<keyword evidence="9" id="KW-1185">Reference proteome</keyword>
<dbReference type="Gene3D" id="1.10.287.190">
    <property type="entry name" value="Transcription factor IIA gamma subunit, alpha-helical domain"/>
    <property type="match status" value="1"/>
</dbReference>
<dbReference type="SUPFAM" id="SSF47396">
    <property type="entry name" value="Transcription factor IIA (TFIIA), alpha-helical domain"/>
    <property type="match status" value="1"/>
</dbReference>
<feature type="domain" description="Transcription initiation factor IIA gamma subunit N-terminal" evidence="6">
    <location>
        <begin position="17"/>
        <end position="62"/>
    </location>
</feature>
<gene>
    <name evidence="8" type="ORF">NAEGRDRAFT_63919</name>
</gene>
<evidence type="ECO:0000256" key="4">
    <source>
        <dbReference type="ARBA" id="ARBA00023163"/>
    </source>
</evidence>
<dbReference type="InterPro" id="IPR009088">
    <property type="entry name" value="TFIIA_b-brl"/>
</dbReference>
<keyword evidence="4" id="KW-0804">Transcription</keyword>
<dbReference type="InterPro" id="IPR015871">
    <property type="entry name" value="TFIIA_gsu_C"/>
</dbReference>
<dbReference type="Gene3D" id="2.30.18.10">
    <property type="entry name" value="Transcription factor IIA (TFIIA), beta-barrel domain"/>
    <property type="match status" value="1"/>
</dbReference>
<dbReference type="GeneID" id="8849618"/>
<evidence type="ECO:0000256" key="2">
    <source>
        <dbReference type="ARBA" id="ARBA00007675"/>
    </source>
</evidence>
<accession>D2V4V4</accession>
<dbReference type="GO" id="GO:0006367">
    <property type="term" value="P:transcription initiation at RNA polymerase II promoter"/>
    <property type="evidence" value="ECO:0007669"/>
    <property type="project" value="InterPro"/>
</dbReference>
<dbReference type="RefSeq" id="XP_002680741.1">
    <property type="nucleotide sequence ID" value="XM_002680695.1"/>
</dbReference>
<dbReference type="AlphaFoldDB" id="D2V4V4"/>
<evidence type="ECO:0000259" key="7">
    <source>
        <dbReference type="Pfam" id="PF02751"/>
    </source>
</evidence>
<dbReference type="Proteomes" id="UP000006671">
    <property type="component" value="Unassembled WGS sequence"/>
</dbReference>
<comment type="similarity">
    <text evidence="2">Belongs to the TFIIA subunit 2 family.</text>
</comment>